<dbReference type="HOGENOM" id="CLU_2777415_0_0_1"/>
<keyword evidence="2" id="KW-1185">Reference proteome</keyword>
<proteinExistence type="predicted"/>
<reference evidence="1 2" key="1">
    <citation type="submission" date="2014-04" db="EMBL/GenBank/DDBJ databases">
        <authorList>
            <consortium name="DOE Joint Genome Institute"/>
            <person name="Kuo A."/>
            <person name="Kohler A."/>
            <person name="Nagy L.G."/>
            <person name="Floudas D."/>
            <person name="Copeland A."/>
            <person name="Barry K.W."/>
            <person name="Cichocki N."/>
            <person name="Veneault-Fourrey C."/>
            <person name="LaButti K."/>
            <person name="Lindquist E.A."/>
            <person name="Lipzen A."/>
            <person name="Lundell T."/>
            <person name="Morin E."/>
            <person name="Murat C."/>
            <person name="Sun H."/>
            <person name="Tunlid A."/>
            <person name="Henrissat B."/>
            <person name="Grigoriev I.V."/>
            <person name="Hibbett D.S."/>
            <person name="Martin F."/>
            <person name="Nordberg H.P."/>
            <person name="Cantor M.N."/>
            <person name="Hua S.X."/>
        </authorList>
    </citation>
    <scope>NUCLEOTIDE SEQUENCE [LARGE SCALE GENOMIC DNA]</scope>
    <source>
        <strain evidence="1 2">Foug A</strain>
    </source>
</reference>
<dbReference type="AlphaFoldDB" id="A0A0C3D4L7"/>
<protein>
    <submittedName>
        <fullName evidence="1">Uncharacterized protein</fullName>
    </submittedName>
</protein>
<evidence type="ECO:0000313" key="1">
    <source>
        <dbReference type="EMBL" id="KIM51359.1"/>
    </source>
</evidence>
<dbReference type="Proteomes" id="UP000053989">
    <property type="component" value="Unassembled WGS sequence"/>
</dbReference>
<accession>A0A0C3D4L7</accession>
<dbReference type="InParanoid" id="A0A0C3D4L7"/>
<gene>
    <name evidence="1" type="ORF">SCLCIDRAFT_649879</name>
</gene>
<sequence>MRYLGYLANENSYTHPPISVITTLAATPGIRSLRHCVGTSPASYIWHQASESLWLAPHRPDRVAAYDFM</sequence>
<evidence type="ECO:0000313" key="2">
    <source>
        <dbReference type="Proteomes" id="UP000053989"/>
    </source>
</evidence>
<dbReference type="EMBL" id="KN822263">
    <property type="protein sequence ID" value="KIM51359.1"/>
    <property type="molecule type" value="Genomic_DNA"/>
</dbReference>
<reference evidence="2" key="2">
    <citation type="submission" date="2015-01" db="EMBL/GenBank/DDBJ databases">
        <title>Evolutionary Origins and Diversification of the Mycorrhizal Mutualists.</title>
        <authorList>
            <consortium name="DOE Joint Genome Institute"/>
            <consortium name="Mycorrhizal Genomics Consortium"/>
            <person name="Kohler A."/>
            <person name="Kuo A."/>
            <person name="Nagy L.G."/>
            <person name="Floudas D."/>
            <person name="Copeland A."/>
            <person name="Barry K.W."/>
            <person name="Cichocki N."/>
            <person name="Veneault-Fourrey C."/>
            <person name="LaButti K."/>
            <person name="Lindquist E.A."/>
            <person name="Lipzen A."/>
            <person name="Lundell T."/>
            <person name="Morin E."/>
            <person name="Murat C."/>
            <person name="Riley R."/>
            <person name="Ohm R."/>
            <person name="Sun H."/>
            <person name="Tunlid A."/>
            <person name="Henrissat B."/>
            <person name="Grigoriev I.V."/>
            <person name="Hibbett D.S."/>
            <person name="Martin F."/>
        </authorList>
    </citation>
    <scope>NUCLEOTIDE SEQUENCE [LARGE SCALE GENOMIC DNA]</scope>
    <source>
        <strain evidence="2">Foug A</strain>
    </source>
</reference>
<name>A0A0C3D4L7_9AGAM</name>
<organism evidence="1 2">
    <name type="scientific">Scleroderma citrinum Foug A</name>
    <dbReference type="NCBI Taxonomy" id="1036808"/>
    <lineage>
        <taxon>Eukaryota</taxon>
        <taxon>Fungi</taxon>
        <taxon>Dikarya</taxon>
        <taxon>Basidiomycota</taxon>
        <taxon>Agaricomycotina</taxon>
        <taxon>Agaricomycetes</taxon>
        <taxon>Agaricomycetidae</taxon>
        <taxon>Boletales</taxon>
        <taxon>Sclerodermatineae</taxon>
        <taxon>Sclerodermataceae</taxon>
        <taxon>Scleroderma</taxon>
    </lineage>
</organism>